<gene>
    <name evidence="2" type="ORF">B4N89_41570</name>
</gene>
<feature type="compositionally biased region" description="Polar residues" evidence="1">
    <location>
        <begin position="8"/>
        <end position="23"/>
    </location>
</feature>
<dbReference type="PANTHER" id="PTHR31299:SF0">
    <property type="entry name" value="ESTERASE, PUTATIVE (AFU_ORTHOLOGUE AFUA_1G05850)-RELATED"/>
    <property type="match status" value="1"/>
</dbReference>
<dbReference type="STRING" id="159449.B4N89_41570"/>
<evidence type="ECO:0000313" key="3">
    <source>
        <dbReference type="Proteomes" id="UP000190037"/>
    </source>
</evidence>
<dbReference type="OrthoDB" id="9810066at2"/>
<dbReference type="GO" id="GO:0046677">
    <property type="term" value="P:response to antibiotic"/>
    <property type="evidence" value="ECO:0007669"/>
    <property type="project" value="InterPro"/>
</dbReference>
<organism evidence="2 3">
    <name type="scientific">Embleya scabrispora</name>
    <dbReference type="NCBI Taxonomy" id="159449"/>
    <lineage>
        <taxon>Bacteria</taxon>
        <taxon>Bacillati</taxon>
        <taxon>Actinomycetota</taxon>
        <taxon>Actinomycetes</taxon>
        <taxon>Kitasatosporales</taxon>
        <taxon>Streptomycetaceae</taxon>
        <taxon>Embleya</taxon>
    </lineage>
</organism>
<dbReference type="EMBL" id="MWQN01000004">
    <property type="protein sequence ID" value="OPC77062.1"/>
    <property type="molecule type" value="Genomic_DNA"/>
</dbReference>
<reference evidence="2 3" key="1">
    <citation type="submission" date="2017-03" db="EMBL/GenBank/DDBJ databases">
        <title>Draft genome sequence of Streptomyces scabrisporus NF3, endophyte isolated from Amphipterygium adstringens.</title>
        <authorList>
            <person name="Vazquez M."/>
            <person name="Ceapa C.D."/>
            <person name="Rodriguez Luna D."/>
            <person name="Sanchez Esquivel S."/>
        </authorList>
    </citation>
    <scope>NUCLEOTIDE SEQUENCE [LARGE SCALE GENOMIC DNA]</scope>
    <source>
        <strain evidence="2 3">NF3</strain>
    </source>
</reference>
<name>A0A1T3NJT9_9ACTN</name>
<dbReference type="Gene3D" id="3.40.1660.10">
    <property type="entry name" value="EreA-like (biosynthetic domain)"/>
    <property type="match status" value="1"/>
</dbReference>
<evidence type="ECO:0000313" key="2">
    <source>
        <dbReference type="EMBL" id="OPC77062.1"/>
    </source>
</evidence>
<evidence type="ECO:0008006" key="4">
    <source>
        <dbReference type="Google" id="ProtNLM"/>
    </source>
</evidence>
<dbReference type="InterPro" id="IPR014622">
    <property type="entry name" value="UCP036794_erythomycin"/>
</dbReference>
<evidence type="ECO:0000256" key="1">
    <source>
        <dbReference type="SAM" id="MobiDB-lite"/>
    </source>
</evidence>
<dbReference type="PANTHER" id="PTHR31299">
    <property type="entry name" value="ESTERASE, PUTATIVE (AFU_ORTHOLOGUE AFUA_1G05850)-RELATED"/>
    <property type="match status" value="1"/>
</dbReference>
<accession>A0A1T3NJT9</accession>
<comment type="caution">
    <text evidence="2">The sequence shown here is derived from an EMBL/GenBank/DDBJ whole genome shotgun (WGS) entry which is preliminary data.</text>
</comment>
<keyword evidence="3" id="KW-1185">Reference proteome</keyword>
<sequence length="474" mass="53124">MRNDNPRVSRTSLNHWSNQGSCPQSRVARQVLRTFVPLALCLGATAGGIGTAHAGSATHTNPVRALAAAAHDLGSTDPAAPDGDLRAFDRMVGDAKILGVGEATHGSAEFQNIKHRLLRHLVERRGFTTFAFEMHWSAGLRLDAWVRGGAGNLDAIMSDELQNGGALWNTHEMAAQFRWMREWNQRHPDRRPLRVVGNDVNYAGTVQFDAVTDYVARHYPALLPEFRRLYQESRPTAGVSDTMMQRRTLPLDTRRRMRDDVRRAYDLLERQRPGGNAKEYQLVLQHARSIAQVGTSQGFDFMGSEGAKAQLHRDESMAANTVWWQRHTGERVLLSAHNTHVGTEPDNTDLYPKVQGQFLRDALGSRYVAVGFTFGQGRFNAVDAEDPTSPFRPREVGPTAAGGNEETLEKVSTRDYYLDTRTAPRTARDWLGTRRPTRSIGASWPDPHIINNIRLAQTYDVVVHLHRVTETHMR</sequence>
<dbReference type="Pfam" id="PF05139">
    <property type="entry name" value="Erythro_esteras"/>
    <property type="match status" value="1"/>
</dbReference>
<feature type="region of interest" description="Disordered" evidence="1">
    <location>
        <begin position="384"/>
        <end position="406"/>
    </location>
</feature>
<proteinExistence type="predicted"/>
<dbReference type="Gene3D" id="1.20.1440.30">
    <property type="entry name" value="Biosynthetic Protein domain"/>
    <property type="match status" value="1"/>
</dbReference>
<dbReference type="InterPro" id="IPR052036">
    <property type="entry name" value="Hydrolase/PRTase-associated"/>
</dbReference>
<protein>
    <recommendedName>
        <fullName evidence="4">Erythromycin esterase</fullName>
    </recommendedName>
</protein>
<dbReference type="InterPro" id="IPR007815">
    <property type="entry name" value="Emycin_Estase"/>
</dbReference>
<dbReference type="SUPFAM" id="SSF159501">
    <property type="entry name" value="EreA/ChaN-like"/>
    <property type="match status" value="1"/>
</dbReference>
<dbReference type="Gene3D" id="3.30.1870.10">
    <property type="entry name" value="EreA-like, domain 2"/>
    <property type="match status" value="1"/>
</dbReference>
<dbReference type="AlphaFoldDB" id="A0A1T3NJT9"/>
<dbReference type="CDD" id="cd14728">
    <property type="entry name" value="Ere-like"/>
    <property type="match status" value="1"/>
</dbReference>
<dbReference type="Proteomes" id="UP000190037">
    <property type="component" value="Unassembled WGS sequence"/>
</dbReference>
<feature type="region of interest" description="Disordered" evidence="1">
    <location>
        <begin position="1"/>
        <end position="23"/>
    </location>
</feature>
<dbReference type="PIRSF" id="PIRSF036794">
    <property type="entry name" value="UCP_erythr_ester"/>
    <property type="match status" value="1"/>
</dbReference>